<dbReference type="EMBL" id="VLKT01000011">
    <property type="protein sequence ID" value="TWI38759.1"/>
    <property type="molecule type" value="Genomic_DNA"/>
</dbReference>
<keyword evidence="3" id="KW-1185">Reference proteome</keyword>
<dbReference type="Pfam" id="PF04199">
    <property type="entry name" value="Cyclase"/>
    <property type="match status" value="1"/>
</dbReference>
<gene>
    <name evidence="2" type="ORF">IQ26_02180</name>
</gene>
<protein>
    <submittedName>
        <fullName evidence="2">Putative cyclase</fullName>
    </submittedName>
</protein>
<dbReference type="Gene3D" id="3.50.30.50">
    <property type="entry name" value="Putative cyclase"/>
    <property type="match status" value="1"/>
</dbReference>
<dbReference type="RefSeq" id="WP_145716689.1">
    <property type="nucleotide sequence ID" value="NZ_BSPF01000047.1"/>
</dbReference>
<proteinExistence type="predicted"/>
<accession>A0A562P2Y1</accession>
<evidence type="ECO:0000313" key="2">
    <source>
        <dbReference type="EMBL" id="TWI38759.1"/>
    </source>
</evidence>
<feature type="region of interest" description="Disordered" evidence="1">
    <location>
        <begin position="1"/>
        <end position="25"/>
    </location>
</feature>
<dbReference type="PANTHER" id="PTHR34861">
    <property type="match status" value="1"/>
</dbReference>
<dbReference type="InterPro" id="IPR037175">
    <property type="entry name" value="KFase_sf"/>
</dbReference>
<organism evidence="2 3">
    <name type="scientific">Mesorhizobium tianshanense</name>
    <dbReference type="NCBI Taxonomy" id="39844"/>
    <lineage>
        <taxon>Bacteria</taxon>
        <taxon>Pseudomonadati</taxon>
        <taxon>Pseudomonadota</taxon>
        <taxon>Alphaproteobacteria</taxon>
        <taxon>Hyphomicrobiales</taxon>
        <taxon>Phyllobacteriaceae</taxon>
        <taxon>Mesorhizobium</taxon>
    </lineage>
</organism>
<dbReference type="GO" id="GO:0004061">
    <property type="term" value="F:arylformamidase activity"/>
    <property type="evidence" value="ECO:0007669"/>
    <property type="project" value="InterPro"/>
</dbReference>
<dbReference type="InterPro" id="IPR007325">
    <property type="entry name" value="KFase/CYL"/>
</dbReference>
<dbReference type="AlphaFoldDB" id="A0A562P2Y1"/>
<dbReference type="OrthoDB" id="7067800at2"/>
<reference evidence="2 3" key="1">
    <citation type="journal article" date="2015" name="Stand. Genomic Sci.">
        <title>Genomic Encyclopedia of Bacterial and Archaeal Type Strains, Phase III: the genomes of soil and plant-associated and newly described type strains.</title>
        <authorList>
            <person name="Whitman W.B."/>
            <person name="Woyke T."/>
            <person name="Klenk H.P."/>
            <person name="Zhou Y."/>
            <person name="Lilburn T.G."/>
            <person name="Beck B.J."/>
            <person name="De Vos P."/>
            <person name="Vandamme P."/>
            <person name="Eisen J.A."/>
            <person name="Garrity G."/>
            <person name="Hugenholtz P."/>
            <person name="Kyrpides N.C."/>
        </authorList>
    </citation>
    <scope>NUCLEOTIDE SEQUENCE [LARGE SCALE GENOMIC DNA]</scope>
    <source>
        <strain evidence="2 3">CGMCC 1.2546</strain>
    </source>
</reference>
<sequence>MHSSQARPSYDELRGDDRSPPGSSWPFYGQADQIGSIGLLDADCVIRAASLVTKGAVFSLNWSLDLPDPALFGRKRLKHSICFDHAGADDIYDDFFPQSSTQWDSLGHIRHPVHGYYQGHQEASITGREGSRLGIEHWAERGIAGRFVLADLERFRRALGRPIRPGDSDAITIHDLEACLRSQETKLLPGDILLLRFGWVHWYEQADRETRNALADSEDFAACGLSRSEETARWIWNKSLSAVAGDNPALEVQPFDTTTTEGFLHYRLIPLLGTAIGEMFALDALARDCEQDGRYEGLFVSAPLNKLGGVGSPANALALK</sequence>
<dbReference type="GO" id="GO:0019441">
    <property type="term" value="P:L-tryptophan catabolic process to kynurenine"/>
    <property type="evidence" value="ECO:0007669"/>
    <property type="project" value="InterPro"/>
</dbReference>
<dbReference type="SUPFAM" id="SSF102198">
    <property type="entry name" value="Putative cyclase"/>
    <property type="match status" value="1"/>
</dbReference>
<feature type="compositionally biased region" description="Basic and acidic residues" evidence="1">
    <location>
        <begin position="9"/>
        <end position="19"/>
    </location>
</feature>
<evidence type="ECO:0000313" key="3">
    <source>
        <dbReference type="Proteomes" id="UP000317122"/>
    </source>
</evidence>
<dbReference type="Proteomes" id="UP000317122">
    <property type="component" value="Unassembled WGS sequence"/>
</dbReference>
<comment type="caution">
    <text evidence="2">The sequence shown here is derived from an EMBL/GenBank/DDBJ whole genome shotgun (WGS) entry which is preliminary data.</text>
</comment>
<evidence type="ECO:0000256" key="1">
    <source>
        <dbReference type="SAM" id="MobiDB-lite"/>
    </source>
</evidence>
<name>A0A562P2Y1_9HYPH</name>
<dbReference type="PANTHER" id="PTHR34861:SF11">
    <property type="entry name" value="CYCLASE"/>
    <property type="match status" value="1"/>
</dbReference>